<protein>
    <submittedName>
        <fullName evidence="2">Uncharacterized protein</fullName>
    </submittedName>
</protein>
<feature type="compositionally biased region" description="Basic and acidic residues" evidence="1">
    <location>
        <begin position="96"/>
        <end position="107"/>
    </location>
</feature>
<organism evidence="2 3">
    <name type="scientific">Symbiodinium microadriaticum</name>
    <name type="common">Dinoflagellate</name>
    <name type="synonym">Zooxanthella microadriatica</name>
    <dbReference type="NCBI Taxonomy" id="2951"/>
    <lineage>
        <taxon>Eukaryota</taxon>
        <taxon>Sar</taxon>
        <taxon>Alveolata</taxon>
        <taxon>Dinophyceae</taxon>
        <taxon>Suessiales</taxon>
        <taxon>Symbiodiniaceae</taxon>
        <taxon>Symbiodinium</taxon>
    </lineage>
</organism>
<dbReference type="OrthoDB" id="409708at2759"/>
<dbReference type="Proteomes" id="UP000186817">
    <property type="component" value="Unassembled WGS sequence"/>
</dbReference>
<evidence type="ECO:0000313" key="2">
    <source>
        <dbReference type="EMBL" id="OLP90990.1"/>
    </source>
</evidence>
<sequence length="939" mass="102933">MYQLPVPPNNRLTATGGVRQGEDLVITGHCVLRFFLEPSSSDEESDAGPSPGSADNNQDDSEPGPDDDAPRGPPPSGDSQERSQTFPSITRRSRSRSRDRPTSDHSGTHQNTTSAAAPSIELAKPALRLHKLSCSPSEILGDALDCLVIALQKPFWTACVEHVPWSAYQHPFLREAGNHTIPEPWAWAKTARGAGGPRLTAQTDRVQQAALTGQELEEVELPVPYQRGSPETTGQGPEEQLLPDDNDTANLALCLIYAPGYVPDVVVQTLGMPCSVAHAIDVFGSRRDPSQAASFDQLFPAMPQPARELAVLVAMPSWETTKVCVLFNCLSANRTLFAAMVHPRLNKASLLHVAGFGMRTDLDVFVFGLLQPIDELQWLALRSGMTICVSPTGSGPGPSWNLEDMLQDPVEWNHNAPIPGPPPPAGNHFWILTDGMPVLFKVESGRRRFVQNDIVDQLCHRPDLAVLRPTKPRIIDHMAYGLPTWAVLVLTEARQTIPFPPARLREYRLILILDCRAILLGFQWLFVTGPTVSLQVLADRFHDTCPETFLVVFKGAEIVQEETGPAIAVSDEVVIKVEFVEGSDSNSSEPAPSHPSEAVDMQQDNSSEHDDEQATLGEDAPTDSDELSVRSRTPRPENTAANASPAQTLLWVYQVLAPGFTPEYVEVSLPKAAAVHDITKAVQTARAANFARAFPLLQPVHHQPGRQWGTFLALPIWKYEGIIICVDMFTHWSRVFSLCVPAHTAKADLLVAAGLAPAAEVDVFLNCTMLTEGRQNLKDGDCLTIVWRGEPAPNQISLHAFAAEQPDGPAATQLEAELPEDHYCLVSQDANRLFTLRAHRAAFYKADIASRIDECATTADDWLVQLEGVPEDQAALASQMRQVKRSAFPRNKHRDKLTVSAYSFTCWCLAKSQRANSRPLGCGHIEMLMMLLSDLGQEM</sequence>
<feature type="region of interest" description="Disordered" evidence="1">
    <location>
        <begin position="582"/>
        <end position="641"/>
    </location>
</feature>
<comment type="caution">
    <text evidence="2">The sequence shown here is derived from an EMBL/GenBank/DDBJ whole genome shotgun (WGS) entry which is preliminary data.</text>
</comment>
<evidence type="ECO:0000313" key="3">
    <source>
        <dbReference type="Proteomes" id="UP000186817"/>
    </source>
</evidence>
<reference evidence="2 3" key="1">
    <citation type="submission" date="2016-02" db="EMBL/GenBank/DDBJ databases">
        <title>Genome analysis of coral dinoflagellate symbionts highlights evolutionary adaptations to a symbiotic lifestyle.</title>
        <authorList>
            <person name="Aranda M."/>
            <person name="Li Y."/>
            <person name="Liew Y.J."/>
            <person name="Baumgarten S."/>
            <person name="Simakov O."/>
            <person name="Wilson M."/>
            <person name="Piel J."/>
            <person name="Ashoor H."/>
            <person name="Bougouffa S."/>
            <person name="Bajic V.B."/>
            <person name="Ryu T."/>
            <person name="Ravasi T."/>
            <person name="Bayer T."/>
            <person name="Micklem G."/>
            <person name="Kim H."/>
            <person name="Bhak J."/>
            <person name="Lajeunesse T.C."/>
            <person name="Voolstra C.R."/>
        </authorList>
    </citation>
    <scope>NUCLEOTIDE SEQUENCE [LARGE SCALE GENOMIC DNA]</scope>
    <source>
        <strain evidence="2 3">CCMP2467</strain>
    </source>
</reference>
<feature type="compositionally biased region" description="Low complexity" evidence="1">
    <location>
        <begin position="585"/>
        <end position="598"/>
    </location>
</feature>
<feature type="compositionally biased region" description="Acidic residues" evidence="1">
    <location>
        <begin position="57"/>
        <end position="67"/>
    </location>
</feature>
<dbReference type="EMBL" id="LSRX01000685">
    <property type="protein sequence ID" value="OLP90990.1"/>
    <property type="molecule type" value="Genomic_DNA"/>
</dbReference>
<keyword evidence="3" id="KW-1185">Reference proteome</keyword>
<name>A0A1Q9D769_SYMMI</name>
<proteinExistence type="predicted"/>
<dbReference type="AlphaFoldDB" id="A0A1Q9D769"/>
<feature type="region of interest" description="Disordered" evidence="1">
    <location>
        <begin position="37"/>
        <end position="118"/>
    </location>
</feature>
<accession>A0A1Q9D769</accession>
<gene>
    <name evidence="2" type="ORF">AK812_SmicGene27376</name>
</gene>
<evidence type="ECO:0000256" key="1">
    <source>
        <dbReference type="SAM" id="MobiDB-lite"/>
    </source>
</evidence>